<evidence type="ECO:0000259" key="9">
    <source>
        <dbReference type="PROSITE" id="PS50011"/>
    </source>
</evidence>
<dbReference type="PROSITE" id="PS00107">
    <property type="entry name" value="PROTEIN_KINASE_ATP"/>
    <property type="match status" value="1"/>
</dbReference>
<dbReference type="PANTHER" id="PTHR44329:SF214">
    <property type="entry name" value="PROTEIN KINASE DOMAIN-CONTAINING PROTEIN"/>
    <property type="match status" value="1"/>
</dbReference>
<sequence>MDKPKRICWVVTKGYVQCRAMQSLVSGLTGWLLFTAATLAYAQRTEHRMLQTAPLASKTCLTGSELVGALADAAVQIAIVANDISISSEDWAAYEAPVTLNRNVTLLGMHDAPERWPLLDFVNSNSMIRLAQGAGLNISRLVLKNWRNTPHFQIPVGSVRCDNRSAAAPATRCWPGMGVYVDVGFNAMQLDAFGKTVPSGYTVYLHLVQIKCAAVMSDSCVQSYGAVGCYYNMFPRVGAGPTPQAGARPPPTAAAPAAGLPDGGGGGGEKGQPSSGSRRPKLLLPLLVGLTGGLLAAVLIGLGTRFALRRRWCSSSRQQQEKVPEPPTDSLPMPGGGGKSSFGGRDAPPLPGSSDDDTTATAATNTNTSTTQGSGSGLGGPQPPSPPPPHSSVRQPPTLPTPTQPAAAAMAQQERPSDDDTYFHAPPAVAAAAASVTTTVHGATAAAAAPAEIAGDSGGSGSGGGGGVAETSGVVAVEVSLAATDPPPAAGPGPGRSEGVSRDQPDDPAAGAAAPEPRGPKELRRRCTKNNNGNGNNSNNGNGNGNNGKRTRLTPVRPGVSLDDSRLGEQLQLLPVTLGKGSFGRVVEGVYGGVRVAVKLLNAGLLTNVDMRKAAAVSVAVSVAGSPPPPAQAAAGTVRRLTAAPMVAAVVIAGMAVAVAVAGTLLVAEAKAAAAEVVLHIGIQIARALSYLHPTILHRDLKPANVLISKPDSDKPVAKLADFGLSRLLQSVLVTRNPEVGTGPYIAPEVFDVTNTTVTDRADVYALGVVLWEMLTGKRPWIGQTTVQIAFAVAVNEERLPLHNLPEERCPPKLRALVLSCWDPDPARRPAAAEVVKALALVQEVGGYTGDWVGE</sequence>
<dbReference type="PANTHER" id="PTHR44329">
    <property type="entry name" value="SERINE/THREONINE-PROTEIN KINASE TNNI3K-RELATED"/>
    <property type="match status" value="1"/>
</dbReference>
<dbReference type="PROSITE" id="PS50011">
    <property type="entry name" value="PROTEIN_KINASE_DOM"/>
    <property type="match status" value="1"/>
</dbReference>
<keyword evidence="8" id="KW-0472">Membrane</keyword>
<feature type="compositionally biased region" description="Low complexity" evidence="7">
    <location>
        <begin position="404"/>
        <end position="413"/>
    </location>
</feature>
<evidence type="ECO:0000256" key="2">
    <source>
        <dbReference type="ARBA" id="ARBA00022679"/>
    </source>
</evidence>
<feature type="region of interest" description="Disordered" evidence="7">
    <location>
        <begin position="483"/>
        <end position="563"/>
    </location>
</feature>
<evidence type="ECO:0000313" key="11">
    <source>
        <dbReference type="Proteomes" id="UP000001058"/>
    </source>
</evidence>
<dbReference type="RefSeq" id="XP_002958795.1">
    <property type="nucleotide sequence ID" value="XM_002958749.1"/>
</dbReference>
<dbReference type="Gene3D" id="1.10.510.10">
    <property type="entry name" value="Transferase(Phosphotransferase) domain 1"/>
    <property type="match status" value="1"/>
</dbReference>
<evidence type="ECO:0000256" key="1">
    <source>
        <dbReference type="ARBA" id="ARBA00022527"/>
    </source>
</evidence>
<feature type="compositionally biased region" description="Gly residues" evidence="7">
    <location>
        <begin position="261"/>
        <end position="270"/>
    </location>
</feature>
<evidence type="ECO:0000256" key="8">
    <source>
        <dbReference type="SAM" id="Phobius"/>
    </source>
</evidence>
<feature type="domain" description="Protein kinase" evidence="9">
    <location>
        <begin position="572"/>
        <end position="842"/>
    </location>
</feature>
<accession>D8UJG3</accession>
<dbReference type="AlphaFoldDB" id="D8UJG3"/>
<feature type="compositionally biased region" description="Low complexity" evidence="7">
    <location>
        <begin position="530"/>
        <end position="541"/>
    </location>
</feature>
<keyword evidence="8" id="KW-0812">Transmembrane</keyword>
<gene>
    <name evidence="10" type="ORF">VOLCADRAFT_100114</name>
</gene>
<dbReference type="Pfam" id="PF07714">
    <property type="entry name" value="PK_Tyr_Ser-Thr"/>
    <property type="match status" value="1"/>
</dbReference>
<keyword evidence="2" id="KW-0808">Transferase</keyword>
<dbReference type="InterPro" id="IPR008271">
    <property type="entry name" value="Ser/Thr_kinase_AS"/>
</dbReference>
<feature type="region of interest" description="Disordered" evidence="7">
    <location>
        <begin position="315"/>
        <end position="425"/>
    </location>
</feature>
<evidence type="ECO:0000256" key="7">
    <source>
        <dbReference type="SAM" id="MobiDB-lite"/>
    </source>
</evidence>
<dbReference type="PROSITE" id="PS00108">
    <property type="entry name" value="PROTEIN_KINASE_ST"/>
    <property type="match status" value="1"/>
</dbReference>
<dbReference type="EMBL" id="GL378426">
    <property type="protein sequence ID" value="EFJ40138.1"/>
    <property type="molecule type" value="Genomic_DNA"/>
</dbReference>
<dbReference type="InParanoid" id="D8UJG3"/>
<feature type="compositionally biased region" description="Pro residues" evidence="7">
    <location>
        <begin position="381"/>
        <end position="390"/>
    </location>
</feature>
<keyword evidence="3 6" id="KW-0547">Nucleotide-binding</keyword>
<keyword evidence="1" id="KW-0723">Serine/threonine-protein kinase</keyword>
<evidence type="ECO:0000256" key="5">
    <source>
        <dbReference type="ARBA" id="ARBA00022840"/>
    </source>
</evidence>
<dbReference type="eggNOG" id="KOG0192">
    <property type="taxonomic scope" value="Eukaryota"/>
</dbReference>
<dbReference type="InterPro" id="IPR051681">
    <property type="entry name" value="Ser/Thr_Kinases-Pseudokinases"/>
</dbReference>
<feature type="transmembrane region" description="Helical" evidence="8">
    <location>
        <begin position="282"/>
        <end position="308"/>
    </location>
</feature>
<evidence type="ECO:0000256" key="4">
    <source>
        <dbReference type="ARBA" id="ARBA00022777"/>
    </source>
</evidence>
<feature type="transmembrane region" description="Helical" evidence="8">
    <location>
        <begin position="646"/>
        <end position="667"/>
    </location>
</feature>
<evidence type="ECO:0000313" key="10">
    <source>
        <dbReference type="EMBL" id="EFJ40138.1"/>
    </source>
</evidence>
<evidence type="ECO:0000256" key="6">
    <source>
        <dbReference type="PROSITE-ProRule" id="PRU10141"/>
    </source>
</evidence>
<dbReference type="STRING" id="3068.D8UJG3"/>
<organism evidence="11">
    <name type="scientific">Volvox carteri f. nagariensis</name>
    <dbReference type="NCBI Taxonomy" id="3068"/>
    <lineage>
        <taxon>Eukaryota</taxon>
        <taxon>Viridiplantae</taxon>
        <taxon>Chlorophyta</taxon>
        <taxon>core chlorophytes</taxon>
        <taxon>Chlorophyceae</taxon>
        <taxon>CS clade</taxon>
        <taxon>Chlamydomonadales</taxon>
        <taxon>Volvocaceae</taxon>
        <taxon>Volvox</taxon>
    </lineage>
</organism>
<feature type="region of interest" description="Disordered" evidence="7">
    <location>
        <begin position="242"/>
        <end position="278"/>
    </location>
</feature>
<evidence type="ECO:0000256" key="3">
    <source>
        <dbReference type="ARBA" id="ARBA00022741"/>
    </source>
</evidence>
<keyword evidence="8" id="KW-1133">Transmembrane helix</keyword>
<feature type="compositionally biased region" description="Low complexity" evidence="7">
    <location>
        <begin position="359"/>
        <end position="373"/>
    </location>
</feature>
<keyword evidence="11" id="KW-1185">Reference proteome</keyword>
<protein>
    <recommendedName>
        <fullName evidence="9">Protein kinase domain-containing protein</fullName>
    </recommendedName>
</protein>
<dbReference type="SUPFAM" id="SSF56112">
    <property type="entry name" value="Protein kinase-like (PK-like)"/>
    <property type="match status" value="2"/>
</dbReference>
<proteinExistence type="predicted"/>
<dbReference type="InterPro" id="IPR011009">
    <property type="entry name" value="Kinase-like_dom_sf"/>
</dbReference>
<name>D8UJG3_VOLCA</name>
<dbReference type="InterPro" id="IPR017441">
    <property type="entry name" value="Protein_kinase_ATP_BS"/>
</dbReference>
<dbReference type="InterPro" id="IPR000719">
    <property type="entry name" value="Prot_kinase_dom"/>
</dbReference>
<feature type="binding site" evidence="6">
    <location>
        <position position="599"/>
    </location>
    <ligand>
        <name>ATP</name>
        <dbReference type="ChEBI" id="CHEBI:30616"/>
    </ligand>
</feature>
<reference evidence="10 11" key="1">
    <citation type="journal article" date="2010" name="Science">
        <title>Genomic analysis of organismal complexity in the multicellular green alga Volvox carteri.</title>
        <authorList>
            <person name="Prochnik S.E."/>
            <person name="Umen J."/>
            <person name="Nedelcu A.M."/>
            <person name="Hallmann A."/>
            <person name="Miller S.M."/>
            <person name="Nishii I."/>
            <person name="Ferris P."/>
            <person name="Kuo A."/>
            <person name="Mitros T."/>
            <person name="Fritz-Laylin L.K."/>
            <person name="Hellsten U."/>
            <person name="Chapman J."/>
            <person name="Simakov O."/>
            <person name="Rensing S.A."/>
            <person name="Terry A."/>
            <person name="Pangilinan J."/>
            <person name="Kapitonov V."/>
            <person name="Jurka J."/>
            <person name="Salamov A."/>
            <person name="Shapiro H."/>
            <person name="Schmutz J."/>
            <person name="Grimwood J."/>
            <person name="Lindquist E."/>
            <person name="Lucas S."/>
            <person name="Grigoriev I.V."/>
            <person name="Schmitt R."/>
            <person name="Kirk D."/>
            <person name="Rokhsar D.S."/>
        </authorList>
    </citation>
    <scope>NUCLEOTIDE SEQUENCE [LARGE SCALE GENOMIC DNA]</scope>
    <source>
        <strain evidence="11">f. Nagariensis / Eve</strain>
    </source>
</reference>
<dbReference type="OrthoDB" id="5857966at2759"/>
<dbReference type="InterPro" id="IPR001245">
    <property type="entry name" value="Ser-Thr/Tyr_kinase_cat_dom"/>
</dbReference>
<dbReference type="SMART" id="SM00220">
    <property type="entry name" value="S_TKc"/>
    <property type="match status" value="1"/>
</dbReference>
<feature type="compositionally biased region" description="Low complexity" evidence="7">
    <location>
        <begin position="507"/>
        <end position="516"/>
    </location>
</feature>
<dbReference type="KEGG" id="vcn:VOLCADRAFT_100114"/>
<dbReference type="GO" id="GO:0004674">
    <property type="term" value="F:protein serine/threonine kinase activity"/>
    <property type="evidence" value="ECO:0007669"/>
    <property type="project" value="UniProtKB-KW"/>
</dbReference>
<dbReference type="Proteomes" id="UP000001058">
    <property type="component" value="Unassembled WGS sequence"/>
</dbReference>
<dbReference type="GeneID" id="9628261"/>
<dbReference type="GO" id="GO:0005524">
    <property type="term" value="F:ATP binding"/>
    <property type="evidence" value="ECO:0007669"/>
    <property type="project" value="UniProtKB-UniRule"/>
</dbReference>
<keyword evidence="5 6" id="KW-0067">ATP-binding</keyword>
<keyword evidence="4" id="KW-0418">Kinase</keyword>